<evidence type="ECO:0000256" key="8">
    <source>
        <dbReference type="ARBA" id="ARBA00022840"/>
    </source>
</evidence>
<feature type="non-terminal residue" evidence="15">
    <location>
        <position position="1"/>
    </location>
</feature>
<comment type="catalytic activity">
    <reaction evidence="1">
        <text>2 ATP + phosphorylase b = 2 ADP + phosphorylase a.</text>
        <dbReference type="EC" id="2.7.11.19"/>
    </reaction>
</comment>
<dbReference type="InterPro" id="IPR017441">
    <property type="entry name" value="Protein_kinase_ATP_BS"/>
</dbReference>
<dbReference type="HOGENOM" id="CLU_000288_63_0_1"/>
<dbReference type="PhylomeDB" id="A7RV77"/>
<evidence type="ECO:0000256" key="12">
    <source>
        <dbReference type="PROSITE-ProRule" id="PRU10141"/>
    </source>
</evidence>
<dbReference type="PROSITE" id="PS00107">
    <property type="entry name" value="PROTEIN_KINASE_ATP"/>
    <property type="match status" value="1"/>
</dbReference>
<dbReference type="eggNOG" id="KOG0599">
    <property type="taxonomic scope" value="Eukaryota"/>
</dbReference>
<dbReference type="PRINTS" id="PR01049">
    <property type="entry name" value="PHOSPHBKNASE"/>
</dbReference>
<dbReference type="Gene3D" id="3.30.200.20">
    <property type="entry name" value="Phosphorylase Kinase, domain 1"/>
    <property type="match status" value="1"/>
</dbReference>
<proteinExistence type="inferred from homology"/>
<feature type="binding site" evidence="12">
    <location>
        <position position="52"/>
    </location>
    <ligand>
        <name>ATP</name>
        <dbReference type="ChEBI" id="CHEBI:30616"/>
    </ligand>
</feature>
<dbReference type="GO" id="GO:0004689">
    <property type="term" value="F:phosphorylase kinase activity"/>
    <property type="evidence" value="ECO:0007669"/>
    <property type="project" value="UniProtKB-EC"/>
</dbReference>
<keyword evidence="10" id="KW-0119">Carbohydrate metabolism</keyword>
<evidence type="ECO:0000259" key="14">
    <source>
        <dbReference type="PROSITE" id="PS50011"/>
    </source>
</evidence>
<dbReference type="Gene3D" id="1.10.510.10">
    <property type="entry name" value="Transferase(Phosphotransferase) domain 1"/>
    <property type="match status" value="1"/>
</dbReference>
<dbReference type="InParanoid" id="A7RV77"/>
<keyword evidence="8 12" id="KW-0067">ATP-binding</keyword>
<dbReference type="SMART" id="SM00220">
    <property type="entry name" value="S_TKc"/>
    <property type="match status" value="1"/>
</dbReference>
<evidence type="ECO:0000313" key="15">
    <source>
        <dbReference type="EMBL" id="EDO44594.1"/>
    </source>
</evidence>
<dbReference type="PROSITE" id="PS50011">
    <property type="entry name" value="PROTEIN_KINASE_DOM"/>
    <property type="match status" value="1"/>
</dbReference>
<reference evidence="15 16" key="1">
    <citation type="journal article" date="2007" name="Science">
        <title>Sea anemone genome reveals ancestral eumetazoan gene repertoire and genomic organization.</title>
        <authorList>
            <person name="Putnam N.H."/>
            <person name="Srivastava M."/>
            <person name="Hellsten U."/>
            <person name="Dirks B."/>
            <person name="Chapman J."/>
            <person name="Salamov A."/>
            <person name="Terry A."/>
            <person name="Shapiro H."/>
            <person name="Lindquist E."/>
            <person name="Kapitonov V.V."/>
            <person name="Jurka J."/>
            <person name="Genikhovich G."/>
            <person name="Grigoriev I.V."/>
            <person name="Lucas S.M."/>
            <person name="Steele R.E."/>
            <person name="Finnerty J.R."/>
            <person name="Technau U."/>
            <person name="Martindale M.Q."/>
            <person name="Rokhsar D.S."/>
        </authorList>
    </citation>
    <scope>NUCLEOTIDE SEQUENCE [LARGE SCALE GENOMIC DNA]</scope>
    <source>
        <strain evidence="16">CH2 X CH6</strain>
    </source>
</reference>
<dbReference type="Pfam" id="PF00069">
    <property type="entry name" value="Pkinase"/>
    <property type="match status" value="1"/>
</dbReference>
<dbReference type="CDD" id="cd14093">
    <property type="entry name" value="STKc_PhKG"/>
    <property type="match status" value="1"/>
</dbReference>
<sequence length="386" mass="44278">MTGLNFDDGLLGSEATGGFIDKYEPKELLGCGVSSIVRKCYDKLTGKAFAVKIIDKLSDQGGSDIIATTRDEVNILLSLQGHKNIIRLEDVFESTAFFFLVFEIAPKGELFDYLTEKVTLSEKQTRRIMLSIFEAVDYMHYHNVVHRDLKPENILLDEEINVKISDFGFAVELKEGETLRELCGTPGYLAPEVLQCSMFPDAPGYTKEVDMWACGVILYTLLCGFPPFWHRRQVVMLRNIMNGKYNFSSPEWEDVSNDAKNLIKKLLVVHPKERITASDALKHPWLQSTKVRTVSFFLFYFQSQKNDRFCARWKFKGAVLAVIAVQEFRRFIISKILPVSFDIVTEHPYGNKPIRKLIDGCAFRIYGHWVKRNKDENQNRAALFEN</sequence>
<dbReference type="GO" id="GO:0004674">
    <property type="term" value="F:protein serine/threonine kinase activity"/>
    <property type="evidence" value="ECO:0000318"/>
    <property type="project" value="GO_Central"/>
</dbReference>
<name>A7RV77_NEMVE</name>
<accession>A7RV77</accession>
<feature type="domain" description="Protein kinase" evidence="14">
    <location>
        <begin position="23"/>
        <end position="286"/>
    </location>
</feature>
<gene>
    <name evidence="15" type="ORF">NEMVEDRAFT_v1g94804</name>
</gene>
<protein>
    <recommendedName>
        <fullName evidence="2">phosphorylase kinase</fullName>
        <ecNumber evidence="2">2.7.11.19</ecNumber>
    </recommendedName>
</protein>
<dbReference type="FunFam" id="1.10.510.10:FF:001430">
    <property type="entry name" value="phosphorylase b kinase gamma catalytic chain, skeletal muscle/heart isoform"/>
    <property type="match status" value="1"/>
</dbReference>
<dbReference type="Proteomes" id="UP000001593">
    <property type="component" value="Unassembled WGS sequence"/>
</dbReference>
<evidence type="ECO:0000256" key="5">
    <source>
        <dbReference type="ARBA" id="ARBA00022679"/>
    </source>
</evidence>
<dbReference type="InterPro" id="IPR000719">
    <property type="entry name" value="Prot_kinase_dom"/>
</dbReference>
<dbReference type="GO" id="GO:0005516">
    <property type="term" value="F:calmodulin binding"/>
    <property type="evidence" value="ECO:0007669"/>
    <property type="project" value="UniProtKB-KW"/>
</dbReference>
<keyword evidence="16" id="KW-1185">Reference proteome</keyword>
<dbReference type="AlphaFoldDB" id="A7RV77"/>
<comment type="similarity">
    <text evidence="13">Belongs to the protein kinase superfamily.</text>
</comment>
<keyword evidence="6 12" id="KW-0547">Nucleotide-binding</keyword>
<dbReference type="PROSITE" id="PS00108">
    <property type="entry name" value="PROTEIN_KINASE_ST"/>
    <property type="match status" value="1"/>
</dbReference>
<dbReference type="PANTHER" id="PTHR24347">
    <property type="entry name" value="SERINE/THREONINE-PROTEIN KINASE"/>
    <property type="match status" value="1"/>
</dbReference>
<evidence type="ECO:0000256" key="4">
    <source>
        <dbReference type="ARBA" id="ARBA00022600"/>
    </source>
</evidence>
<keyword evidence="4" id="KW-0321">Glycogen metabolism</keyword>
<dbReference type="GO" id="GO:0005634">
    <property type="term" value="C:nucleus"/>
    <property type="evidence" value="ECO:0000318"/>
    <property type="project" value="GO_Central"/>
</dbReference>
<dbReference type="STRING" id="45351.A7RV77"/>
<evidence type="ECO:0000256" key="11">
    <source>
        <dbReference type="ARBA" id="ARBA00025890"/>
    </source>
</evidence>
<evidence type="ECO:0000313" key="16">
    <source>
        <dbReference type="Proteomes" id="UP000001593"/>
    </source>
</evidence>
<dbReference type="InterPro" id="IPR011009">
    <property type="entry name" value="Kinase-like_dom_sf"/>
</dbReference>
<evidence type="ECO:0000256" key="1">
    <source>
        <dbReference type="ARBA" id="ARBA00001674"/>
    </source>
</evidence>
<dbReference type="GO" id="GO:0005964">
    <property type="term" value="C:phosphorylase kinase complex"/>
    <property type="evidence" value="ECO:0007669"/>
    <property type="project" value="InterPro"/>
</dbReference>
<evidence type="ECO:0000256" key="10">
    <source>
        <dbReference type="ARBA" id="ARBA00023277"/>
    </source>
</evidence>
<dbReference type="EMBL" id="DS469543">
    <property type="protein sequence ID" value="EDO44594.1"/>
    <property type="molecule type" value="Genomic_DNA"/>
</dbReference>
<dbReference type="InterPro" id="IPR008271">
    <property type="entry name" value="Ser/Thr_kinase_AS"/>
</dbReference>
<evidence type="ECO:0000256" key="13">
    <source>
        <dbReference type="RuleBase" id="RU000304"/>
    </source>
</evidence>
<evidence type="ECO:0000256" key="3">
    <source>
        <dbReference type="ARBA" id="ARBA00022527"/>
    </source>
</evidence>
<dbReference type="GO" id="GO:0044773">
    <property type="term" value="P:mitotic DNA damage checkpoint signaling"/>
    <property type="evidence" value="ECO:0000318"/>
    <property type="project" value="GO_Central"/>
</dbReference>
<dbReference type="EC" id="2.7.11.19" evidence="2"/>
<dbReference type="SUPFAM" id="SSF56112">
    <property type="entry name" value="Protein kinase-like (PK-like)"/>
    <property type="match status" value="1"/>
</dbReference>
<keyword evidence="5" id="KW-0808">Transferase</keyword>
<keyword evidence="3 13" id="KW-0723">Serine/threonine-protein kinase</keyword>
<dbReference type="GO" id="GO:0005977">
    <property type="term" value="P:glycogen metabolic process"/>
    <property type="evidence" value="ECO:0007669"/>
    <property type="project" value="UniProtKB-KW"/>
</dbReference>
<dbReference type="InterPro" id="IPR002291">
    <property type="entry name" value="Phosph_kin_gamma"/>
</dbReference>
<evidence type="ECO:0000256" key="7">
    <source>
        <dbReference type="ARBA" id="ARBA00022777"/>
    </source>
</evidence>
<evidence type="ECO:0000256" key="9">
    <source>
        <dbReference type="ARBA" id="ARBA00022860"/>
    </source>
</evidence>
<evidence type="ECO:0000256" key="2">
    <source>
        <dbReference type="ARBA" id="ARBA00012432"/>
    </source>
</evidence>
<keyword evidence="7" id="KW-0418">Kinase</keyword>
<keyword evidence="9" id="KW-0112">Calmodulin-binding</keyword>
<dbReference type="OMA" id="CHYRRAK"/>
<organism evidence="15 16">
    <name type="scientific">Nematostella vectensis</name>
    <name type="common">Starlet sea anemone</name>
    <dbReference type="NCBI Taxonomy" id="45351"/>
    <lineage>
        <taxon>Eukaryota</taxon>
        <taxon>Metazoa</taxon>
        <taxon>Cnidaria</taxon>
        <taxon>Anthozoa</taxon>
        <taxon>Hexacorallia</taxon>
        <taxon>Actiniaria</taxon>
        <taxon>Edwardsiidae</taxon>
        <taxon>Nematostella</taxon>
    </lineage>
</organism>
<dbReference type="GO" id="GO:0005524">
    <property type="term" value="F:ATP binding"/>
    <property type="evidence" value="ECO:0007669"/>
    <property type="project" value="UniProtKB-UniRule"/>
</dbReference>
<comment type="subunit">
    <text evidence="11">Hexadecamer of 4 heterotetramers, each composed of alpha, beta, gamma, and delta subunits. Alpha (PHKA1 or PHKA2) and beta (PHKB) are regulatory subunits, gamma (PHKG1 or PHKG2) is the catalytic subunit, and delta is calmodulin.</text>
</comment>
<evidence type="ECO:0000256" key="6">
    <source>
        <dbReference type="ARBA" id="ARBA00022741"/>
    </source>
</evidence>